<sequence>MADTPIVIIILALIYISSLLLIGIFLFYRSIRTKLLNLRVLGFAFIGFVVDFILIFLKAPSFLINIVVNTCFILMTIFTYTTFYKGRKRLGTIFIGAVILLRLIDCIARWNYNFTTPLASPLTDESRIYYYIFQFAVRGEFTIGTGWLAYSSLSTYSNQRKMEDIEPWIQKRYFILGIGALVFLLQDLFVFLLPMDGTGYTSPQGIIVGILLLIVSIFFGATQLIGWIMPPKLKAYFNRDFQPKNSNQNVDEDLTEEELMKQLMEDV</sequence>
<evidence type="ECO:0000313" key="3">
    <source>
        <dbReference type="Proteomes" id="UP001208689"/>
    </source>
</evidence>
<keyword evidence="1" id="KW-0812">Transmembrane</keyword>
<gene>
    <name evidence="2" type="ORF">NEF87_002572</name>
</gene>
<feature type="transmembrane region" description="Helical" evidence="1">
    <location>
        <begin position="130"/>
        <end position="153"/>
    </location>
</feature>
<evidence type="ECO:0000256" key="1">
    <source>
        <dbReference type="SAM" id="Phobius"/>
    </source>
</evidence>
<feature type="transmembrane region" description="Helical" evidence="1">
    <location>
        <begin position="173"/>
        <end position="193"/>
    </location>
</feature>
<feature type="transmembrane region" description="Helical" evidence="1">
    <location>
        <begin position="6"/>
        <end position="28"/>
    </location>
</feature>
<name>A0ABY6HTU2_9ARCH</name>
<proteinExistence type="predicted"/>
<protein>
    <recommendedName>
        <fullName evidence="4">Histidine kinase N-terminal 7TM region domain-containing protein</fullName>
    </recommendedName>
</protein>
<organism evidence="2 3">
    <name type="scientific">Candidatus Lokiarchaeum ossiferum</name>
    <dbReference type="NCBI Taxonomy" id="2951803"/>
    <lineage>
        <taxon>Archaea</taxon>
        <taxon>Promethearchaeati</taxon>
        <taxon>Promethearchaeota</taxon>
        <taxon>Promethearchaeia</taxon>
        <taxon>Promethearchaeales</taxon>
        <taxon>Promethearchaeaceae</taxon>
        <taxon>Candidatus Lokiarchaeum</taxon>
    </lineage>
</organism>
<feature type="transmembrane region" description="Helical" evidence="1">
    <location>
        <begin position="40"/>
        <end position="57"/>
    </location>
</feature>
<keyword evidence="1" id="KW-0472">Membrane</keyword>
<dbReference type="Proteomes" id="UP001208689">
    <property type="component" value="Chromosome"/>
</dbReference>
<accession>A0ABY6HTU2</accession>
<dbReference type="EMBL" id="CP104013">
    <property type="protein sequence ID" value="UYP46287.1"/>
    <property type="molecule type" value="Genomic_DNA"/>
</dbReference>
<feature type="transmembrane region" description="Helical" evidence="1">
    <location>
        <begin position="90"/>
        <end position="110"/>
    </location>
</feature>
<reference evidence="2" key="1">
    <citation type="submission" date="2022-09" db="EMBL/GenBank/DDBJ databases">
        <title>Actin cytoskeleton and complex cell architecture in an #Asgard archaeon.</title>
        <authorList>
            <person name="Ponce Toledo R.I."/>
            <person name="Schleper C."/>
            <person name="Rodrigues Oliveira T."/>
            <person name="Wollweber F."/>
            <person name="Xu J."/>
            <person name="Rittmann S."/>
            <person name="Klingl A."/>
            <person name="Pilhofer M."/>
        </authorList>
    </citation>
    <scope>NUCLEOTIDE SEQUENCE</scope>
    <source>
        <strain evidence="2">B-35</strain>
    </source>
</reference>
<feature type="transmembrane region" description="Helical" evidence="1">
    <location>
        <begin position="205"/>
        <end position="229"/>
    </location>
</feature>
<feature type="transmembrane region" description="Helical" evidence="1">
    <location>
        <begin position="63"/>
        <end position="83"/>
    </location>
</feature>
<keyword evidence="1" id="KW-1133">Transmembrane helix</keyword>
<evidence type="ECO:0008006" key="4">
    <source>
        <dbReference type="Google" id="ProtNLM"/>
    </source>
</evidence>
<keyword evidence="3" id="KW-1185">Reference proteome</keyword>
<evidence type="ECO:0000313" key="2">
    <source>
        <dbReference type="EMBL" id="UYP46287.1"/>
    </source>
</evidence>